<reference evidence="3" key="1">
    <citation type="submission" date="2009-09" db="EMBL/GenBank/DDBJ databases">
        <title>The complete genome of Kribbella flavida DSM 17836.</title>
        <authorList>
            <consortium name="US DOE Joint Genome Institute (JGI-PGF)"/>
            <person name="Lucas S."/>
            <person name="Copeland A."/>
            <person name="Lapidus A."/>
            <person name="Glavina del Rio T."/>
            <person name="Dalin E."/>
            <person name="Tice H."/>
            <person name="Bruce D."/>
            <person name="Goodwin L."/>
            <person name="Pitluck S."/>
            <person name="Kyrpides N."/>
            <person name="Mavromatis K."/>
            <person name="Ivanova N."/>
            <person name="Saunders E."/>
            <person name="Brettin T."/>
            <person name="Detter J.C."/>
            <person name="Han C."/>
            <person name="Larimer F."/>
            <person name="Land M."/>
            <person name="Hauser L."/>
            <person name="Markowitz V."/>
            <person name="Cheng J.-F."/>
            <person name="Hugenholtz P."/>
            <person name="Woyke T."/>
            <person name="Wu D."/>
            <person name="Pukall R."/>
            <person name="Klenk H.-P."/>
            <person name="Eisen J.A."/>
        </authorList>
    </citation>
    <scope>NUCLEOTIDE SEQUENCE [LARGE SCALE GENOMIC DNA]</scope>
    <source>
        <strain evidence="3">DSM 17836 / JCM 10339 / NBRC 14399</strain>
    </source>
</reference>
<dbReference type="OrthoDB" id="3385752at2"/>
<keyword evidence="1" id="KW-0812">Transmembrane</keyword>
<organism evidence="2 3">
    <name type="scientific">Kribbella flavida (strain DSM 17836 / JCM 10339 / NBRC 14399)</name>
    <dbReference type="NCBI Taxonomy" id="479435"/>
    <lineage>
        <taxon>Bacteria</taxon>
        <taxon>Bacillati</taxon>
        <taxon>Actinomycetota</taxon>
        <taxon>Actinomycetes</taxon>
        <taxon>Propionibacteriales</taxon>
        <taxon>Kribbellaceae</taxon>
        <taxon>Kribbella</taxon>
    </lineage>
</organism>
<dbReference type="KEGG" id="kfl:Kfla_2345"/>
<feature type="transmembrane region" description="Helical" evidence="1">
    <location>
        <begin position="105"/>
        <end position="125"/>
    </location>
</feature>
<dbReference type="STRING" id="479435.Kfla_2345"/>
<dbReference type="eggNOG" id="ENOG5032RVR">
    <property type="taxonomic scope" value="Bacteria"/>
</dbReference>
<keyword evidence="3" id="KW-1185">Reference proteome</keyword>
<keyword evidence="1" id="KW-0472">Membrane</keyword>
<dbReference type="HOGENOM" id="CLU_155285_0_0_11"/>
<proteinExistence type="predicted"/>
<protein>
    <submittedName>
        <fullName evidence="2">Uncharacterized protein</fullName>
    </submittedName>
</protein>
<dbReference type="AlphaFoldDB" id="D2PUV5"/>
<feature type="transmembrane region" description="Helical" evidence="1">
    <location>
        <begin position="29"/>
        <end position="48"/>
    </location>
</feature>
<evidence type="ECO:0000256" key="1">
    <source>
        <dbReference type="SAM" id="Phobius"/>
    </source>
</evidence>
<sequence>MTLGPLAVLAGLYFWTRSLVTSRWRRSPGWFAGTAALLLLATGLAYVIGSLAGANLDPEKARHADGERYDATYRRAHLDEYTQWFPLHDKCHAGYDLVPAWINPALVILPVLATACLAYAVLLTVTRGTKLPTT</sequence>
<dbReference type="EMBL" id="CP001736">
    <property type="protein sequence ID" value="ADB31421.1"/>
    <property type="molecule type" value="Genomic_DNA"/>
</dbReference>
<dbReference type="Proteomes" id="UP000007967">
    <property type="component" value="Chromosome"/>
</dbReference>
<evidence type="ECO:0000313" key="3">
    <source>
        <dbReference type="Proteomes" id="UP000007967"/>
    </source>
</evidence>
<name>D2PUV5_KRIFD</name>
<keyword evidence="1" id="KW-1133">Transmembrane helix</keyword>
<gene>
    <name evidence="2" type="ordered locus">Kfla_2345</name>
</gene>
<accession>D2PUV5</accession>
<evidence type="ECO:0000313" key="2">
    <source>
        <dbReference type="EMBL" id="ADB31421.1"/>
    </source>
</evidence>
<reference evidence="2 3" key="2">
    <citation type="journal article" date="2010" name="Stand. Genomic Sci.">
        <title>Complete genome sequence of Kribbella flavida type strain (IFO 14399).</title>
        <authorList>
            <person name="Pukall R."/>
            <person name="Lapidus A."/>
            <person name="Glavina Del Rio T."/>
            <person name="Copeland A."/>
            <person name="Tice H."/>
            <person name="Cheng J.-F."/>
            <person name="Lucas S."/>
            <person name="Chen F."/>
            <person name="Nolan M."/>
            <person name="LaButti K."/>
            <person name="Pati A."/>
            <person name="Ivanova N."/>
            <person name="Mavrommatis K."/>
            <person name="Mikhailova N."/>
            <person name="Pitluck S."/>
            <person name="Bruce D."/>
            <person name="Goodwin L."/>
            <person name="Land M."/>
            <person name="Hauser L."/>
            <person name="Chang Y.-J."/>
            <person name="Jeffries C.D."/>
            <person name="Chen A."/>
            <person name="Palaniappan K."/>
            <person name="Chain P."/>
            <person name="Rohde M."/>
            <person name="Goeker M."/>
            <person name="Bristow J."/>
            <person name="Eisen J.A."/>
            <person name="Markowitz V."/>
            <person name="Hugenholtz P."/>
            <person name="Kyrpides N.C."/>
            <person name="Klenk H.-P."/>
            <person name="Brettin T."/>
        </authorList>
    </citation>
    <scope>NUCLEOTIDE SEQUENCE [LARGE SCALE GENOMIC DNA]</scope>
    <source>
        <strain evidence="3">DSM 17836 / JCM 10339 / NBRC 14399</strain>
    </source>
</reference>